<feature type="coiled-coil region" evidence="1">
    <location>
        <begin position="72"/>
        <end position="120"/>
    </location>
</feature>
<accession>A0A520S0V2</accession>
<keyword evidence="2" id="KW-0472">Membrane</keyword>
<protein>
    <recommendedName>
        <fullName evidence="5">Tetratricopeptide repeat protein</fullName>
    </recommendedName>
</protein>
<keyword evidence="2" id="KW-1133">Transmembrane helix</keyword>
<keyword evidence="2" id="KW-0812">Transmembrane</keyword>
<feature type="transmembrane region" description="Helical" evidence="2">
    <location>
        <begin position="151"/>
        <end position="171"/>
    </location>
</feature>
<organism evidence="3 4">
    <name type="scientific">OM182 bacterium</name>
    <dbReference type="NCBI Taxonomy" id="2510334"/>
    <lineage>
        <taxon>Bacteria</taxon>
        <taxon>Pseudomonadati</taxon>
        <taxon>Pseudomonadota</taxon>
        <taxon>Gammaproteobacteria</taxon>
        <taxon>OMG group</taxon>
        <taxon>OM182 clade</taxon>
    </lineage>
</organism>
<dbReference type="EMBL" id="SHAG01000018">
    <property type="protein sequence ID" value="RZO76096.1"/>
    <property type="molecule type" value="Genomic_DNA"/>
</dbReference>
<dbReference type="InterPro" id="IPR020011">
    <property type="entry name" value="FimV_C"/>
</dbReference>
<name>A0A520S0V2_9GAMM</name>
<evidence type="ECO:0000256" key="2">
    <source>
        <dbReference type="SAM" id="Phobius"/>
    </source>
</evidence>
<evidence type="ECO:0000256" key="1">
    <source>
        <dbReference type="SAM" id="Coils"/>
    </source>
</evidence>
<dbReference type="Proteomes" id="UP000316199">
    <property type="component" value="Unassembled WGS sequence"/>
</dbReference>
<dbReference type="Gene3D" id="1.20.58.2200">
    <property type="match status" value="1"/>
</dbReference>
<keyword evidence="1" id="KW-0175">Coiled coil</keyword>
<proteinExistence type="predicted"/>
<dbReference type="InterPro" id="IPR038440">
    <property type="entry name" value="FimV_C_sf"/>
</dbReference>
<comment type="caution">
    <text evidence="3">The sequence shown here is derived from an EMBL/GenBank/DDBJ whole genome shotgun (WGS) entry which is preliminary data.</text>
</comment>
<dbReference type="AlphaFoldDB" id="A0A520S0V2"/>
<gene>
    <name evidence="3" type="ORF">EVA68_05280</name>
</gene>
<reference evidence="3 4" key="1">
    <citation type="submission" date="2019-02" db="EMBL/GenBank/DDBJ databases">
        <title>Prokaryotic population dynamics and viral predation in marine succession experiment using metagenomics: the confinement effect.</title>
        <authorList>
            <person name="Haro-Moreno J.M."/>
            <person name="Rodriguez-Valera F."/>
            <person name="Lopez-Perez M."/>
        </authorList>
    </citation>
    <scope>NUCLEOTIDE SEQUENCE [LARGE SCALE GENOMIC DNA]</scope>
    <source>
        <strain evidence="3">MED-G157</strain>
    </source>
</reference>
<evidence type="ECO:0008006" key="5">
    <source>
        <dbReference type="Google" id="ProtNLM"/>
    </source>
</evidence>
<dbReference type="NCBIfam" id="TIGR03504">
    <property type="entry name" value="FimV_Cterm"/>
    <property type="match status" value="1"/>
</dbReference>
<evidence type="ECO:0000313" key="3">
    <source>
        <dbReference type="EMBL" id="RZO76096.1"/>
    </source>
</evidence>
<sequence>MIKDSKANSIAQVKLQNQQFQEYKLNRMSQLDATQRQRSEVFLATNARDGELRLLAANLSSGQRAGAVGLQDSELQNELDLTREELDGARRSNSELNKRLDDLTTQIETLNELVKLKDDQLAAWRLEMQKLNELVKITSAEKKGAFFKDPIFVSLLIVIIVSGIVIGMLLIQRRTGRNNLDDAGLSVFSQENGIDWVEDSTRIKINADEREVLTGTSPVASEANSVDDINQSIGEPNIDEDANGKLNLARAYVDMNDHENARPLLNAVLDEGNMEQVQEANILLERLD</sequence>
<evidence type="ECO:0000313" key="4">
    <source>
        <dbReference type="Proteomes" id="UP000316199"/>
    </source>
</evidence>